<feature type="domain" description="Aminoacyl-tRNA synthetase class Ia" evidence="8">
    <location>
        <begin position="42"/>
        <end position="203"/>
    </location>
</feature>
<reference evidence="10" key="1">
    <citation type="submission" date="2016-11" db="UniProtKB">
        <authorList>
            <consortium name="WormBaseParasite"/>
        </authorList>
    </citation>
    <scope>IDENTIFICATION</scope>
</reference>
<dbReference type="InterPro" id="IPR014729">
    <property type="entry name" value="Rossmann-like_a/b/a_fold"/>
</dbReference>
<dbReference type="GO" id="GO:0005524">
    <property type="term" value="F:ATP binding"/>
    <property type="evidence" value="ECO:0007669"/>
    <property type="project" value="UniProtKB-KW"/>
</dbReference>
<evidence type="ECO:0000256" key="4">
    <source>
        <dbReference type="ARBA" id="ARBA00022840"/>
    </source>
</evidence>
<dbReference type="EC" id="6.1.1.9" evidence="1"/>
<evidence type="ECO:0000256" key="7">
    <source>
        <dbReference type="ARBA" id="ARBA00029936"/>
    </source>
</evidence>
<organism evidence="9 10">
    <name type="scientific">Steinernema glaseri</name>
    <dbReference type="NCBI Taxonomy" id="37863"/>
    <lineage>
        <taxon>Eukaryota</taxon>
        <taxon>Metazoa</taxon>
        <taxon>Ecdysozoa</taxon>
        <taxon>Nematoda</taxon>
        <taxon>Chromadorea</taxon>
        <taxon>Rhabditida</taxon>
        <taxon>Tylenchina</taxon>
        <taxon>Panagrolaimomorpha</taxon>
        <taxon>Strongyloidoidea</taxon>
        <taxon>Steinernematidae</taxon>
        <taxon>Steinernema</taxon>
    </lineage>
</organism>
<dbReference type="GO" id="GO:0006438">
    <property type="term" value="P:valyl-tRNA aminoacylation"/>
    <property type="evidence" value="ECO:0007669"/>
    <property type="project" value="InterPro"/>
</dbReference>
<dbReference type="AlphaFoldDB" id="A0A1I7Z7L6"/>
<dbReference type="Proteomes" id="UP000095287">
    <property type="component" value="Unplaced"/>
</dbReference>
<dbReference type="Gene3D" id="3.40.50.620">
    <property type="entry name" value="HUPs"/>
    <property type="match status" value="1"/>
</dbReference>
<dbReference type="InterPro" id="IPR002303">
    <property type="entry name" value="Valyl-tRNA_ligase"/>
</dbReference>
<keyword evidence="3" id="KW-0547">Nucleotide-binding</keyword>
<keyword evidence="6" id="KW-0030">Aminoacyl-tRNA synthetase</keyword>
<evidence type="ECO:0000256" key="3">
    <source>
        <dbReference type="ARBA" id="ARBA00022741"/>
    </source>
</evidence>
<keyword evidence="4" id="KW-0067">ATP-binding</keyword>
<accession>A0A1I7Z7L6</accession>
<keyword evidence="5" id="KW-0648">Protein biosynthesis</keyword>
<keyword evidence="2" id="KW-0436">Ligase</keyword>
<dbReference type="InterPro" id="IPR002300">
    <property type="entry name" value="aa-tRNA-synth_Ia"/>
</dbReference>
<dbReference type="SUPFAM" id="SSF52374">
    <property type="entry name" value="Nucleotidylyl transferase"/>
    <property type="match status" value="1"/>
</dbReference>
<sequence length="275" mass="31670">MLSLSRRLCSRPSTSKSSFDLAEACANYEQRTVRATRRNADCGAPFRMVLPPPNVTGNLHLGHAFTVAIQDSICRSRRMLGSDVSWIPGFDHAGIATQTVVERQLWKERRLRRHEIPPEEFLGFCAKWKDARIATISAQMKRLGATLDWEKTYYTMDERFASAVRRAFCLLHGDGLIFRSRRMVNWCPALQSTISDQEVEVLEGERELKVLAHDGSQKIVQVGFMHKIRYRVVGERQSCLVCIVYRQSCLVYTVCRLLTSTWKWRPLDRKPFSPM</sequence>
<dbReference type="GO" id="GO:0005829">
    <property type="term" value="C:cytosol"/>
    <property type="evidence" value="ECO:0007669"/>
    <property type="project" value="TreeGrafter"/>
</dbReference>
<evidence type="ECO:0000313" key="9">
    <source>
        <dbReference type="Proteomes" id="UP000095287"/>
    </source>
</evidence>
<dbReference type="PANTHER" id="PTHR11946">
    <property type="entry name" value="VALYL-TRNA SYNTHETASES"/>
    <property type="match status" value="1"/>
</dbReference>
<evidence type="ECO:0000256" key="1">
    <source>
        <dbReference type="ARBA" id="ARBA00013169"/>
    </source>
</evidence>
<evidence type="ECO:0000256" key="5">
    <source>
        <dbReference type="ARBA" id="ARBA00022917"/>
    </source>
</evidence>
<dbReference type="Pfam" id="PF00133">
    <property type="entry name" value="tRNA-synt_1"/>
    <property type="match status" value="1"/>
</dbReference>
<evidence type="ECO:0000259" key="8">
    <source>
        <dbReference type="Pfam" id="PF00133"/>
    </source>
</evidence>
<name>A0A1I7Z7L6_9BILA</name>
<protein>
    <recommendedName>
        <fullName evidence="1">valine--tRNA ligase</fullName>
        <ecNumber evidence="1">6.1.1.9</ecNumber>
    </recommendedName>
    <alternativeName>
        <fullName evidence="7">Valyl-tRNA synthetase</fullName>
    </alternativeName>
</protein>
<proteinExistence type="predicted"/>
<evidence type="ECO:0000313" key="10">
    <source>
        <dbReference type="WBParaSite" id="L893_g23641.t1"/>
    </source>
</evidence>
<dbReference type="PANTHER" id="PTHR11946:SF111">
    <property type="entry name" value="VALINE--TRNA LIGASE"/>
    <property type="match status" value="1"/>
</dbReference>
<dbReference type="PROSITE" id="PS00178">
    <property type="entry name" value="AA_TRNA_LIGASE_I"/>
    <property type="match status" value="1"/>
</dbReference>
<evidence type="ECO:0000256" key="6">
    <source>
        <dbReference type="ARBA" id="ARBA00023146"/>
    </source>
</evidence>
<evidence type="ECO:0000256" key="2">
    <source>
        <dbReference type="ARBA" id="ARBA00022598"/>
    </source>
</evidence>
<dbReference type="InterPro" id="IPR001412">
    <property type="entry name" value="aa-tRNA-synth_I_CS"/>
</dbReference>
<dbReference type="GO" id="GO:0004832">
    <property type="term" value="F:valine-tRNA ligase activity"/>
    <property type="evidence" value="ECO:0007669"/>
    <property type="project" value="UniProtKB-EC"/>
</dbReference>
<dbReference type="WBParaSite" id="L893_g23641.t1">
    <property type="protein sequence ID" value="L893_g23641.t1"/>
    <property type="gene ID" value="L893_g23641"/>
</dbReference>
<keyword evidence="9" id="KW-1185">Reference proteome</keyword>